<evidence type="ECO:0000256" key="11">
    <source>
        <dbReference type="PROSITE-ProRule" id="PRU00221"/>
    </source>
</evidence>
<dbReference type="InterPro" id="IPR019775">
    <property type="entry name" value="WD40_repeat_CS"/>
</dbReference>
<evidence type="ECO:0000256" key="6">
    <source>
        <dbReference type="ARBA" id="ARBA00022737"/>
    </source>
</evidence>
<dbReference type="GO" id="GO:0005829">
    <property type="term" value="C:cytosol"/>
    <property type="evidence" value="ECO:0007669"/>
    <property type="project" value="UniProtKB-SubCell"/>
</dbReference>
<dbReference type="InterPro" id="IPR001680">
    <property type="entry name" value="WD40_rpt"/>
</dbReference>
<sequence>MTNIYLLLLFNDYQVTTVFMLDIFHSSSKLLKEFNRHTDSVYSIDYSIFDDCQFICSGSSDHKVYVWNLENSGLIQSFKHSDWVYCVKFSPYHYRTRGCNVICSSSFDNTIRFWDIKNNQQLQIFNKHTDSVYSIKLSQFNGGRYLCSGSGDETIRLWDVKTSKSLHVFNGHTSSVWSVDFSPLQSNNKSNSIGVVGGSGYTICSGSFDTTIRIWDIETAKQVVVFKGHENALKSVLYGSNEIGNIGGANTILSGSDDKSIRLWDIRSGQQIQIFKGHTHYVYAVEYSPFTVDSCEVGGSGVICSGSLDGTIRFWDIRSNKSELHIFEGKNGEIYCLKFLKCKKKEQKRKIYCNRYCINLCYGSRDGSICIWG</sequence>
<dbReference type="Pfam" id="PF00400">
    <property type="entry name" value="WD40"/>
    <property type="match status" value="6"/>
</dbReference>
<dbReference type="Gene3D" id="2.130.10.10">
    <property type="entry name" value="YVTN repeat-like/Quinoprotein amine dehydrogenase"/>
    <property type="match status" value="2"/>
</dbReference>
<dbReference type="EMBL" id="ASPP01008311">
    <property type="protein sequence ID" value="ETO25739.1"/>
    <property type="molecule type" value="Genomic_DNA"/>
</dbReference>
<evidence type="ECO:0000313" key="13">
    <source>
        <dbReference type="Proteomes" id="UP000023152"/>
    </source>
</evidence>
<evidence type="ECO:0000256" key="9">
    <source>
        <dbReference type="ARBA" id="ARBA00024017"/>
    </source>
</evidence>
<feature type="repeat" description="WD" evidence="11">
    <location>
        <begin position="34"/>
        <end position="77"/>
    </location>
</feature>
<feature type="repeat" description="WD" evidence="11">
    <location>
        <begin position="275"/>
        <end position="325"/>
    </location>
</feature>
<evidence type="ECO:0000256" key="10">
    <source>
        <dbReference type="ARBA" id="ARBA00032565"/>
    </source>
</evidence>
<keyword evidence="4" id="KW-0963">Cytoplasm</keyword>
<feature type="repeat" description="WD" evidence="11">
    <location>
        <begin position="199"/>
        <end position="225"/>
    </location>
</feature>
<evidence type="ECO:0000256" key="7">
    <source>
        <dbReference type="ARBA" id="ARBA00022927"/>
    </source>
</evidence>
<dbReference type="PANTHER" id="PTHR46027">
    <property type="entry name" value="PEROXISOMAL TARGETING SIGNAL 2 RECEPTOR"/>
    <property type="match status" value="1"/>
</dbReference>
<keyword evidence="3" id="KW-0813">Transport</keyword>
<dbReference type="PROSITE" id="PS00678">
    <property type="entry name" value="WD_REPEATS_1"/>
    <property type="match status" value="6"/>
</dbReference>
<dbReference type="InterPro" id="IPR015943">
    <property type="entry name" value="WD40/YVTN_repeat-like_dom_sf"/>
</dbReference>
<dbReference type="InterPro" id="IPR036322">
    <property type="entry name" value="WD40_repeat_dom_sf"/>
</dbReference>
<dbReference type="PROSITE" id="PS50294">
    <property type="entry name" value="WD_REPEATS_REGION"/>
    <property type="match status" value="3"/>
</dbReference>
<keyword evidence="5 11" id="KW-0853">WD repeat</keyword>
<dbReference type="InterPro" id="IPR044536">
    <property type="entry name" value="PEX7"/>
</dbReference>
<dbReference type="OrthoDB" id="10251381at2759"/>
<evidence type="ECO:0000256" key="3">
    <source>
        <dbReference type="ARBA" id="ARBA00022448"/>
    </source>
</evidence>
<dbReference type="GO" id="GO:0005782">
    <property type="term" value="C:peroxisomal matrix"/>
    <property type="evidence" value="ECO:0007669"/>
    <property type="project" value="UniProtKB-SubCell"/>
</dbReference>
<keyword evidence="8" id="KW-0576">Peroxisome</keyword>
<feature type="repeat" description="WD" evidence="11">
    <location>
        <begin position="125"/>
        <end position="168"/>
    </location>
</feature>
<dbReference type="InterPro" id="IPR020472">
    <property type="entry name" value="WD40_PAC1"/>
</dbReference>
<dbReference type="PROSITE" id="PS50082">
    <property type="entry name" value="WD_REPEATS_2"/>
    <property type="match status" value="6"/>
</dbReference>
<evidence type="ECO:0000256" key="8">
    <source>
        <dbReference type="ARBA" id="ARBA00023140"/>
    </source>
</evidence>
<dbReference type="PANTHER" id="PTHR46027:SF1">
    <property type="entry name" value="PEROXISOMAL TARGETING SIGNAL 2 RECEPTOR"/>
    <property type="match status" value="1"/>
</dbReference>
<dbReference type="CDD" id="cd00200">
    <property type="entry name" value="WD40"/>
    <property type="match status" value="1"/>
</dbReference>
<protein>
    <recommendedName>
        <fullName evidence="10">Peroxin-7</fullName>
    </recommendedName>
</protein>
<dbReference type="Proteomes" id="UP000023152">
    <property type="component" value="Unassembled WGS sequence"/>
</dbReference>
<name>X6NJ18_RETFI</name>
<proteinExistence type="inferred from homology"/>
<evidence type="ECO:0000256" key="1">
    <source>
        <dbReference type="ARBA" id="ARBA00004253"/>
    </source>
</evidence>
<dbReference type="GO" id="GO:0005053">
    <property type="term" value="F:peroxisome matrix targeting signal-2 binding"/>
    <property type="evidence" value="ECO:0007669"/>
    <property type="project" value="InterPro"/>
</dbReference>
<organism evidence="12 13">
    <name type="scientific">Reticulomyxa filosa</name>
    <dbReference type="NCBI Taxonomy" id="46433"/>
    <lineage>
        <taxon>Eukaryota</taxon>
        <taxon>Sar</taxon>
        <taxon>Rhizaria</taxon>
        <taxon>Retaria</taxon>
        <taxon>Foraminifera</taxon>
        <taxon>Monothalamids</taxon>
        <taxon>Reticulomyxidae</taxon>
        <taxon>Reticulomyxa</taxon>
    </lineage>
</organism>
<feature type="repeat" description="WD" evidence="11">
    <location>
        <begin position="77"/>
        <end position="124"/>
    </location>
</feature>
<dbReference type="AlphaFoldDB" id="X6NJ18"/>
<reference evidence="12 13" key="1">
    <citation type="journal article" date="2013" name="Curr. Biol.">
        <title>The Genome of the Foraminiferan Reticulomyxa filosa.</title>
        <authorList>
            <person name="Glockner G."/>
            <person name="Hulsmann N."/>
            <person name="Schleicher M."/>
            <person name="Noegel A.A."/>
            <person name="Eichinger L."/>
            <person name="Gallinger C."/>
            <person name="Pawlowski J."/>
            <person name="Sierra R."/>
            <person name="Euteneuer U."/>
            <person name="Pillet L."/>
            <person name="Moustafa A."/>
            <person name="Platzer M."/>
            <person name="Groth M."/>
            <person name="Szafranski K."/>
            <person name="Schliwa M."/>
        </authorList>
    </citation>
    <scope>NUCLEOTIDE SEQUENCE [LARGE SCALE GENOMIC DNA]</scope>
</reference>
<keyword evidence="7" id="KW-0653">Protein transport</keyword>
<evidence type="ECO:0000256" key="4">
    <source>
        <dbReference type="ARBA" id="ARBA00022490"/>
    </source>
</evidence>
<comment type="caution">
    <text evidence="12">The sequence shown here is derived from an EMBL/GenBank/DDBJ whole genome shotgun (WGS) entry which is preliminary data.</text>
</comment>
<dbReference type="PRINTS" id="PR00320">
    <property type="entry name" value="GPROTEINBRPT"/>
</dbReference>
<dbReference type="GO" id="GO:0016558">
    <property type="term" value="P:protein import into peroxisome matrix"/>
    <property type="evidence" value="ECO:0007669"/>
    <property type="project" value="InterPro"/>
</dbReference>
<dbReference type="SUPFAM" id="SSF50978">
    <property type="entry name" value="WD40 repeat-like"/>
    <property type="match status" value="1"/>
</dbReference>
<keyword evidence="13" id="KW-1185">Reference proteome</keyword>
<comment type="subcellular location">
    <subcellularLocation>
        <location evidence="2">Cytoplasm</location>
        <location evidence="2">Cytosol</location>
    </subcellularLocation>
    <subcellularLocation>
        <location evidence="1">Peroxisome matrix</location>
    </subcellularLocation>
</comment>
<feature type="repeat" description="WD" evidence="11">
    <location>
        <begin position="226"/>
        <end position="274"/>
    </location>
</feature>
<accession>X6NJ18</accession>
<comment type="similarity">
    <text evidence="9">Belongs to the WD repeat peroxin-7 family.</text>
</comment>
<evidence type="ECO:0000313" key="12">
    <source>
        <dbReference type="EMBL" id="ETO25739.1"/>
    </source>
</evidence>
<keyword evidence="6" id="KW-0677">Repeat</keyword>
<evidence type="ECO:0000256" key="2">
    <source>
        <dbReference type="ARBA" id="ARBA00004514"/>
    </source>
</evidence>
<evidence type="ECO:0000256" key="5">
    <source>
        <dbReference type="ARBA" id="ARBA00022574"/>
    </source>
</evidence>
<gene>
    <name evidence="12" type="ORF">RFI_11398</name>
</gene>
<dbReference type="SMART" id="SM00320">
    <property type="entry name" value="WD40"/>
    <property type="match status" value="7"/>
</dbReference>